<dbReference type="Gene3D" id="3.10.180.10">
    <property type="entry name" value="2,3-Dihydroxybiphenyl 1,2-Dioxygenase, domain 1"/>
    <property type="match status" value="2"/>
</dbReference>
<dbReference type="InterPro" id="IPR029068">
    <property type="entry name" value="Glyas_Bleomycin-R_OHBP_Dase"/>
</dbReference>
<dbReference type="CDD" id="cd06587">
    <property type="entry name" value="VOC"/>
    <property type="match status" value="2"/>
</dbReference>
<dbReference type="PROSITE" id="PS51819">
    <property type="entry name" value="VOC"/>
    <property type="match status" value="2"/>
</dbReference>
<evidence type="ECO:0000259" key="2">
    <source>
        <dbReference type="PROSITE" id="PS51819"/>
    </source>
</evidence>
<dbReference type="GO" id="GO:0046491">
    <property type="term" value="P:L-methylmalonyl-CoA metabolic process"/>
    <property type="evidence" value="ECO:0007669"/>
    <property type="project" value="TreeGrafter"/>
</dbReference>
<dbReference type="InterPro" id="IPR004360">
    <property type="entry name" value="Glyas_Fos-R_dOase_dom"/>
</dbReference>
<proteinExistence type="predicted"/>
<dbReference type="AlphaFoldDB" id="A0A381TIS0"/>
<gene>
    <name evidence="3" type="ORF">METZ01_LOCUS68856</name>
</gene>
<dbReference type="PANTHER" id="PTHR43048:SF3">
    <property type="entry name" value="METHYLMALONYL-COA EPIMERASE, MITOCHONDRIAL"/>
    <property type="match status" value="1"/>
</dbReference>
<dbReference type="SUPFAM" id="SSF54593">
    <property type="entry name" value="Glyoxalase/Bleomycin resistance protein/Dihydroxybiphenyl dioxygenase"/>
    <property type="match status" value="2"/>
</dbReference>
<reference evidence="3" key="1">
    <citation type="submission" date="2018-05" db="EMBL/GenBank/DDBJ databases">
        <authorList>
            <person name="Lanie J.A."/>
            <person name="Ng W.-L."/>
            <person name="Kazmierczak K.M."/>
            <person name="Andrzejewski T.M."/>
            <person name="Davidsen T.M."/>
            <person name="Wayne K.J."/>
            <person name="Tettelin H."/>
            <person name="Glass J.I."/>
            <person name="Rusch D."/>
            <person name="Podicherti R."/>
            <person name="Tsui H.-C.T."/>
            <person name="Winkler M.E."/>
        </authorList>
    </citation>
    <scope>NUCLEOTIDE SEQUENCE</scope>
</reference>
<evidence type="ECO:0000256" key="1">
    <source>
        <dbReference type="ARBA" id="ARBA00022723"/>
    </source>
</evidence>
<dbReference type="InterPro" id="IPR051785">
    <property type="entry name" value="MMCE/EMCE_epimerase"/>
</dbReference>
<accession>A0A381TIS0</accession>
<feature type="domain" description="VOC" evidence="2">
    <location>
        <begin position="30"/>
        <end position="140"/>
    </location>
</feature>
<name>A0A381TIS0_9ZZZZ</name>
<protein>
    <recommendedName>
        <fullName evidence="2">VOC domain-containing protein</fullName>
    </recommendedName>
</protein>
<organism evidence="3">
    <name type="scientific">marine metagenome</name>
    <dbReference type="NCBI Taxonomy" id="408172"/>
    <lineage>
        <taxon>unclassified sequences</taxon>
        <taxon>metagenomes</taxon>
        <taxon>ecological metagenomes</taxon>
    </lineage>
</organism>
<feature type="domain" description="VOC" evidence="2">
    <location>
        <begin position="148"/>
        <end position="262"/>
    </location>
</feature>
<evidence type="ECO:0000313" key="3">
    <source>
        <dbReference type="EMBL" id="SVA16002.1"/>
    </source>
</evidence>
<dbReference type="GO" id="GO:0046872">
    <property type="term" value="F:metal ion binding"/>
    <property type="evidence" value="ECO:0007669"/>
    <property type="project" value="UniProtKB-KW"/>
</dbReference>
<dbReference type="PANTHER" id="PTHR43048">
    <property type="entry name" value="METHYLMALONYL-COA EPIMERASE"/>
    <property type="match status" value="1"/>
</dbReference>
<sequence>MRLLLTGAVALLFVSPAQAQLAPPNADGVTFAHVHLNVTDIDAHTKIWVEQFGGVAVQKGFLRTVKFPNMLVVFNETPPSGGSQGSVMDHFGFKVRNIAEVLASWRAAGLEVQSEFTGAEGYANAYVVAPDGVRFELQEDPQLPMKAAGYHIHFNTPDYLELMAWYVDIFSGVQASRGNIETTVNVPGQNLSFATSRTPREPTQGRAIDHIGFEVDDLEAFVQKLEARGIEFDLGYTDVAPIELKIAFFTDPSGVYIELTEGFDEY</sequence>
<dbReference type="GO" id="GO:0004493">
    <property type="term" value="F:methylmalonyl-CoA epimerase activity"/>
    <property type="evidence" value="ECO:0007669"/>
    <property type="project" value="TreeGrafter"/>
</dbReference>
<dbReference type="Pfam" id="PF00903">
    <property type="entry name" value="Glyoxalase"/>
    <property type="match status" value="1"/>
</dbReference>
<keyword evidence="1" id="KW-0479">Metal-binding</keyword>
<dbReference type="EMBL" id="UINC01004666">
    <property type="protein sequence ID" value="SVA16002.1"/>
    <property type="molecule type" value="Genomic_DNA"/>
</dbReference>
<dbReference type="InterPro" id="IPR037523">
    <property type="entry name" value="VOC_core"/>
</dbReference>